<dbReference type="SUPFAM" id="SSF53850">
    <property type="entry name" value="Periplasmic binding protein-like II"/>
    <property type="match status" value="1"/>
</dbReference>
<evidence type="ECO:0000256" key="9">
    <source>
        <dbReference type="ARBA" id="ARBA00023004"/>
    </source>
</evidence>
<keyword evidence="5" id="KW-0808">Transferase</keyword>
<keyword evidence="9" id="KW-0408">Iron</keyword>
<feature type="domain" description="SsuA/THI5-like" evidence="13">
    <location>
        <begin position="55"/>
        <end position="264"/>
    </location>
</feature>
<dbReference type="GO" id="GO:0016740">
    <property type="term" value="F:transferase activity"/>
    <property type="evidence" value="ECO:0007669"/>
    <property type="project" value="UniProtKB-KW"/>
</dbReference>
<dbReference type="AlphaFoldDB" id="A0A239CG71"/>
<comment type="similarity">
    <text evidence="3">Belongs to the NMT1/THI5 family.</text>
</comment>
<protein>
    <recommendedName>
        <fullName evidence="10">Thiamine pyrimidine synthase</fullName>
    </recommendedName>
</protein>
<accession>A0A239CG71</accession>
<evidence type="ECO:0000256" key="7">
    <source>
        <dbReference type="ARBA" id="ARBA00022898"/>
    </source>
</evidence>
<keyword evidence="12" id="KW-0732">Signal</keyword>
<evidence type="ECO:0000256" key="5">
    <source>
        <dbReference type="ARBA" id="ARBA00022679"/>
    </source>
</evidence>
<evidence type="ECO:0000313" key="14">
    <source>
        <dbReference type="EMBL" id="SNS19205.1"/>
    </source>
</evidence>
<feature type="chain" id="PRO_5039004743" description="Thiamine pyrimidine synthase" evidence="12">
    <location>
        <begin position="28"/>
        <end position="347"/>
    </location>
</feature>
<dbReference type="RefSeq" id="WP_089206456.1">
    <property type="nucleotide sequence ID" value="NZ_FZOD01000005.1"/>
</dbReference>
<reference evidence="14 15" key="1">
    <citation type="submission" date="2017-06" db="EMBL/GenBank/DDBJ databases">
        <authorList>
            <person name="Kim H.J."/>
            <person name="Triplett B.A."/>
        </authorList>
    </citation>
    <scope>NUCLEOTIDE SEQUENCE [LARGE SCALE GENOMIC DNA]</scope>
    <source>
        <strain evidence="14 15">CGMCC 4.2132</strain>
    </source>
</reference>
<dbReference type="GO" id="GO:0046872">
    <property type="term" value="F:metal ion binding"/>
    <property type="evidence" value="ECO:0007669"/>
    <property type="project" value="UniProtKB-KW"/>
</dbReference>
<evidence type="ECO:0000256" key="8">
    <source>
        <dbReference type="ARBA" id="ARBA00022977"/>
    </source>
</evidence>
<organism evidence="14 15">
    <name type="scientific">Streptosporangium subroseum</name>
    <dbReference type="NCBI Taxonomy" id="106412"/>
    <lineage>
        <taxon>Bacteria</taxon>
        <taxon>Bacillati</taxon>
        <taxon>Actinomycetota</taxon>
        <taxon>Actinomycetes</taxon>
        <taxon>Streptosporangiales</taxon>
        <taxon>Streptosporangiaceae</taxon>
        <taxon>Streptosporangium</taxon>
    </lineage>
</organism>
<dbReference type="PANTHER" id="PTHR31528">
    <property type="entry name" value="4-AMINO-5-HYDROXYMETHYL-2-METHYLPYRIMIDINE PHOSPHATE SYNTHASE THI11-RELATED"/>
    <property type="match status" value="1"/>
</dbReference>
<comment type="pathway">
    <text evidence="2">Cofactor biosynthesis; thiamine diphosphate biosynthesis.</text>
</comment>
<evidence type="ECO:0000313" key="15">
    <source>
        <dbReference type="Proteomes" id="UP000198282"/>
    </source>
</evidence>
<dbReference type="InterPro" id="IPR027939">
    <property type="entry name" value="NMT1/THI5"/>
</dbReference>
<name>A0A239CG71_9ACTN</name>
<keyword evidence="8" id="KW-0784">Thiamine biosynthesis</keyword>
<evidence type="ECO:0000256" key="6">
    <source>
        <dbReference type="ARBA" id="ARBA00022723"/>
    </source>
</evidence>
<keyword evidence="6" id="KW-0479">Metal-binding</keyword>
<evidence type="ECO:0000256" key="12">
    <source>
        <dbReference type="SAM" id="SignalP"/>
    </source>
</evidence>
<dbReference type="GO" id="GO:0009228">
    <property type="term" value="P:thiamine biosynthetic process"/>
    <property type="evidence" value="ECO:0007669"/>
    <property type="project" value="UniProtKB-KW"/>
</dbReference>
<feature type="signal peptide" evidence="12">
    <location>
        <begin position="1"/>
        <end position="27"/>
    </location>
</feature>
<proteinExistence type="inferred from homology"/>
<dbReference type="EMBL" id="FZOD01000005">
    <property type="protein sequence ID" value="SNS19205.1"/>
    <property type="molecule type" value="Genomic_DNA"/>
</dbReference>
<gene>
    <name evidence="14" type="ORF">SAMN05216276_1005194</name>
</gene>
<dbReference type="Pfam" id="PF09084">
    <property type="entry name" value="NMT1"/>
    <property type="match status" value="1"/>
</dbReference>
<dbReference type="PROSITE" id="PS51257">
    <property type="entry name" value="PROKAR_LIPOPROTEIN"/>
    <property type="match status" value="1"/>
</dbReference>
<keyword evidence="7" id="KW-0663">Pyridoxal phosphate</keyword>
<evidence type="ECO:0000259" key="13">
    <source>
        <dbReference type="Pfam" id="PF09084"/>
    </source>
</evidence>
<evidence type="ECO:0000256" key="11">
    <source>
        <dbReference type="ARBA" id="ARBA00048179"/>
    </source>
</evidence>
<dbReference type="Gene3D" id="3.40.190.10">
    <property type="entry name" value="Periplasmic binding protein-like II"/>
    <property type="match status" value="2"/>
</dbReference>
<dbReference type="Proteomes" id="UP000198282">
    <property type="component" value="Unassembled WGS sequence"/>
</dbReference>
<dbReference type="OrthoDB" id="174578at2"/>
<evidence type="ECO:0000256" key="2">
    <source>
        <dbReference type="ARBA" id="ARBA00004948"/>
    </source>
</evidence>
<dbReference type="InterPro" id="IPR006311">
    <property type="entry name" value="TAT_signal"/>
</dbReference>
<comment type="function">
    <text evidence="1">Responsible for the formation of the pyrimidine heterocycle in the thiamine biosynthesis pathway. Catalyzes the formation of hydroxymethylpyrimidine phosphate (HMP-P) from histidine and pyridoxal phosphate (PLP). The protein uses PLP and the active site histidine to form HMP-P, generating an inactive enzyme. The enzyme can only undergo a single turnover, which suggests it is a suicide enzyme.</text>
</comment>
<dbReference type="InterPro" id="IPR015168">
    <property type="entry name" value="SsuA/THI5"/>
</dbReference>
<dbReference type="PANTHER" id="PTHR31528:SF1">
    <property type="entry name" value="4-AMINO-5-HYDROXYMETHYL-2-METHYLPYRIMIDINE PHOSPHATE SYNTHASE THI11-RELATED"/>
    <property type="match status" value="1"/>
</dbReference>
<evidence type="ECO:0000256" key="10">
    <source>
        <dbReference type="ARBA" id="ARBA00033171"/>
    </source>
</evidence>
<evidence type="ECO:0000256" key="1">
    <source>
        <dbReference type="ARBA" id="ARBA00003469"/>
    </source>
</evidence>
<evidence type="ECO:0000256" key="3">
    <source>
        <dbReference type="ARBA" id="ARBA00009406"/>
    </source>
</evidence>
<evidence type="ECO:0000256" key="4">
    <source>
        <dbReference type="ARBA" id="ARBA00011738"/>
    </source>
</evidence>
<comment type="subunit">
    <text evidence="4">Homodimer.</text>
</comment>
<dbReference type="PROSITE" id="PS51318">
    <property type="entry name" value="TAT"/>
    <property type="match status" value="1"/>
</dbReference>
<sequence length="347" mass="36338">MPAPFSRRAFLSGVGGVSLLAAGMALSACSSSSTTPSASGLAKVNFQLGWLANVENMGLFMADHAGYFRDERLDVTLTPGGPSVVVEPLLVSGKAMVGLDSVDTIAKARNEGAALKIVAATMQTNPTAIMSLASAPVRTLKDLVGKRLGVQQSGVEIVNTVFKANGIDPAGVTIVPMQFDPAPLVAGDCDAFMSLLVNQPIQLDLEGVKTTTFTLAEYGYNVWADVLLVSEQTLADKDKRELIVKIVRASVRGWQDALSDTDAAAKIVVEKYGKSLNLDLKAQQKTAAAFQSVIEAGDAKTNGLLTMSAKGIADNIATLNSLGIKATAEELFDTSVLGDVYAGKTRL</sequence>
<keyword evidence="15" id="KW-1185">Reference proteome</keyword>
<comment type="catalytic activity">
    <reaction evidence="11">
        <text>N(6)-(pyridoxal phosphate)-L-lysyl-[4-amino-5-hydroxymethyl-2-methylpyrimidine phosphate synthase] + L-histidyl-[4-amino-5-hydroxymethyl-2-methylpyrimidine phosphate synthase] + 2 Fe(3+) + 4 H2O = L-lysyl-[4-amino-5-hydroxymethyl-2-methylpyrimidine phosphate synthase] + (2S)-2-amino-5-hydroxy-4-oxopentanoyl-[4-amino-5-hydroxymethyl-2-methylpyrimidine phosphate synthase] + 4-amino-2-methyl-5-(phosphooxymethyl)pyrimidine + 3-oxopropanoate + 2 Fe(2+) + 2 H(+)</text>
        <dbReference type="Rhea" id="RHEA:65756"/>
        <dbReference type="Rhea" id="RHEA-COMP:16892"/>
        <dbReference type="Rhea" id="RHEA-COMP:16893"/>
        <dbReference type="Rhea" id="RHEA-COMP:16894"/>
        <dbReference type="Rhea" id="RHEA-COMP:16895"/>
        <dbReference type="ChEBI" id="CHEBI:15377"/>
        <dbReference type="ChEBI" id="CHEBI:15378"/>
        <dbReference type="ChEBI" id="CHEBI:29033"/>
        <dbReference type="ChEBI" id="CHEBI:29034"/>
        <dbReference type="ChEBI" id="CHEBI:29969"/>
        <dbReference type="ChEBI" id="CHEBI:29979"/>
        <dbReference type="ChEBI" id="CHEBI:33190"/>
        <dbReference type="ChEBI" id="CHEBI:58354"/>
        <dbReference type="ChEBI" id="CHEBI:143915"/>
        <dbReference type="ChEBI" id="CHEBI:157692"/>
    </reaction>
    <physiologicalReaction direction="left-to-right" evidence="11">
        <dbReference type="Rhea" id="RHEA:65757"/>
    </physiologicalReaction>
</comment>